<sequence>MAQTATIKGMKCDGCADTVQKAFADLAGVTAASVDLAAKKATLEGATVTKDQLNAALADTHYEVTDLA</sequence>
<comment type="caution">
    <text evidence="2">The sequence shown here is derived from an EMBL/GenBank/DDBJ whole genome shotgun (WGS) entry which is preliminary data.</text>
</comment>
<dbReference type="GO" id="GO:0046872">
    <property type="term" value="F:metal ion binding"/>
    <property type="evidence" value="ECO:0007669"/>
    <property type="project" value="InterPro"/>
</dbReference>
<organism evidence="2 3">
    <name type="scientific">Loigolactobacillus bifermentans DSM 20003</name>
    <dbReference type="NCBI Taxonomy" id="1423726"/>
    <lineage>
        <taxon>Bacteria</taxon>
        <taxon>Bacillati</taxon>
        <taxon>Bacillota</taxon>
        <taxon>Bacilli</taxon>
        <taxon>Lactobacillales</taxon>
        <taxon>Lactobacillaceae</taxon>
        <taxon>Loigolactobacillus</taxon>
    </lineage>
</organism>
<name>A0A0R1H9J5_9LACO</name>
<reference evidence="2 3" key="1">
    <citation type="journal article" date="2015" name="Genome Announc.">
        <title>Expanding the biotechnology potential of lactobacilli through comparative genomics of 213 strains and associated genera.</title>
        <authorList>
            <person name="Sun Z."/>
            <person name="Harris H.M."/>
            <person name="McCann A."/>
            <person name="Guo C."/>
            <person name="Argimon S."/>
            <person name="Zhang W."/>
            <person name="Yang X."/>
            <person name="Jeffery I.B."/>
            <person name="Cooney J.C."/>
            <person name="Kagawa T.F."/>
            <person name="Liu W."/>
            <person name="Song Y."/>
            <person name="Salvetti E."/>
            <person name="Wrobel A."/>
            <person name="Rasinkangas P."/>
            <person name="Parkhill J."/>
            <person name="Rea M.C."/>
            <person name="O'Sullivan O."/>
            <person name="Ritari J."/>
            <person name="Douillard F.P."/>
            <person name="Paul Ross R."/>
            <person name="Yang R."/>
            <person name="Briner A.E."/>
            <person name="Felis G.E."/>
            <person name="de Vos W.M."/>
            <person name="Barrangou R."/>
            <person name="Klaenhammer T.R."/>
            <person name="Caufield P.W."/>
            <person name="Cui Y."/>
            <person name="Zhang H."/>
            <person name="O'Toole P.W."/>
        </authorList>
    </citation>
    <scope>NUCLEOTIDE SEQUENCE [LARGE SCALE GENOMIC DNA]</scope>
    <source>
        <strain evidence="2 3">DSM 20003</strain>
    </source>
</reference>
<dbReference type="PATRIC" id="fig|1423726.3.peg.3114"/>
<dbReference type="Proteomes" id="UP000051461">
    <property type="component" value="Unassembled WGS sequence"/>
</dbReference>
<evidence type="ECO:0000313" key="3">
    <source>
        <dbReference type="Proteomes" id="UP000051461"/>
    </source>
</evidence>
<dbReference type="OrthoDB" id="9813965at2"/>
<dbReference type="EMBL" id="AZDA01000005">
    <property type="protein sequence ID" value="KRK40708.1"/>
    <property type="molecule type" value="Genomic_DNA"/>
</dbReference>
<dbReference type="STRING" id="1423726.FC07_GL003000"/>
<dbReference type="CDD" id="cd00371">
    <property type="entry name" value="HMA"/>
    <property type="match status" value="1"/>
</dbReference>
<dbReference type="SUPFAM" id="SSF55008">
    <property type="entry name" value="HMA, heavy metal-associated domain"/>
    <property type="match status" value="1"/>
</dbReference>
<dbReference type="Gene3D" id="3.30.70.100">
    <property type="match status" value="1"/>
</dbReference>
<evidence type="ECO:0000259" key="1">
    <source>
        <dbReference type="PROSITE" id="PS50846"/>
    </source>
</evidence>
<accession>A0A0R1H9J5</accession>
<gene>
    <name evidence="2" type="ORF">FC07_GL003000</name>
</gene>
<dbReference type="RefSeq" id="WP_057903366.1">
    <property type="nucleotide sequence ID" value="NZ_AZDA01000005.1"/>
</dbReference>
<dbReference type="Pfam" id="PF00403">
    <property type="entry name" value="HMA"/>
    <property type="match status" value="1"/>
</dbReference>
<proteinExistence type="predicted"/>
<dbReference type="PROSITE" id="PS50846">
    <property type="entry name" value="HMA_2"/>
    <property type="match status" value="1"/>
</dbReference>
<feature type="domain" description="HMA" evidence="1">
    <location>
        <begin position="1"/>
        <end position="65"/>
    </location>
</feature>
<dbReference type="AlphaFoldDB" id="A0A0R1H9J5"/>
<dbReference type="InterPro" id="IPR036163">
    <property type="entry name" value="HMA_dom_sf"/>
</dbReference>
<evidence type="ECO:0000313" key="2">
    <source>
        <dbReference type="EMBL" id="KRK40708.1"/>
    </source>
</evidence>
<keyword evidence="3" id="KW-1185">Reference proteome</keyword>
<protein>
    <recommendedName>
        <fullName evidence="1">HMA domain-containing protein</fullName>
    </recommendedName>
</protein>
<dbReference type="InterPro" id="IPR006121">
    <property type="entry name" value="HMA_dom"/>
</dbReference>